<dbReference type="AlphaFoldDB" id="A0A518AUC6"/>
<evidence type="ECO:0000313" key="7">
    <source>
        <dbReference type="EMBL" id="QDU58334.1"/>
    </source>
</evidence>
<feature type="region of interest" description="Disordered" evidence="5">
    <location>
        <begin position="360"/>
        <end position="390"/>
    </location>
</feature>
<gene>
    <name evidence="7" type="ORF">Pan181_45680</name>
</gene>
<sequence>MPLGQFVRWLVDETGVSVIVDAGAEDQEVFAEVRDIPIVELLNAVARRLGLSLREQNGVYIIGQSQPQDRGVLVRRVRRLSAEQLTQALQVFGAESGRSVAFSDGLVVVGDKVEVLAKVASMLDQVEATPVPVWVCELHLVGWSRRAAEDFGFDLTPAADLAFGFAVGSSGFDLDLDLGAALDGILRAASERSDVRVSSAPMFVLVDGATSSVVQGDKVPIPRQVTTDQGTTRTDGYDFIQTGTDVSLTLREVDQRRALLDLEIRMSDVRSYVELAPVTGEETFKTTAAVEAGGVYLLGAIVKDRETGEDSVGWRTNDAFSREVHVVQVWCRVYRIAGGLSQHSIEKDSYDARGLLDELSPTEAGESSEQVRPMSPAGKEGASGSEPLPLFNNTVFRVNFGKDKKP</sequence>
<name>A0A518AUC6_9BACT</name>
<dbReference type="GO" id="GO:0015627">
    <property type="term" value="C:type II protein secretion system complex"/>
    <property type="evidence" value="ECO:0007669"/>
    <property type="project" value="TreeGrafter"/>
</dbReference>
<evidence type="ECO:0000256" key="1">
    <source>
        <dbReference type="ARBA" id="ARBA00004370"/>
    </source>
</evidence>
<accession>A0A518AUC6</accession>
<dbReference type="InterPro" id="IPR050810">
    <property type="entry name" value="Bact_Secretion_Sys_Channel"/>
</dbReference>
<dbReference type="PANTHER" id="PTHR30332">
    <property type="entry name" value="PROBABLE GENERAL SECRETION PATHWAY PROTEIN D"/>
    <property type="match status" value="1"/>
</dbReference>
<dbReference type="GO" id="GO:0016020">
    <property type="term" value="C:membrane"/>
    <property type="evidence" value="ECO:0007669"/>
    <property type="project" value="UniProtKB-SubCell"/>
</dbReference>
<dbReference type="EMBL" id="CP036278">
    <property type="protein sequence ID" value="QDU58334.1"/>
    <property type="molecule type" value="Genomic_DNA"/>
</dbReference>
<dbReference type="InterPro" id="IPR004846">
    <property type="entry name" value="T2SS/T3SS_dom"/>
</dbReference>
<keyword evidence="8" id="KW-1185">Reference proteome</keyword>
<comment type="similarity">
    <text evidence="4">Belongs to the bacterial secretin family.</text>
</comment>
<evidence type="ECO:0000256" key="3">
    <source>
        <dbReference type="ARBA" id="ARBA00023136"/>
    </source>
</evidence>
<keyword evidence="3" id="KW-0472">Membrane</keyword>
<proteinExistence type="inferred from homology"/>
<feature type="domain" description="Type II/III secretion system secretin-like" evidence="6">
    <location>
        <begin position="189"/>
        <end position="307"/>
    </location>
</feature>
<evidence type="ECO:0000256" key="4">
    <source>
        <dbReference type="RuleBase" id="RU004003"/>
    </source>
</evidence>
<protein>
    <submittedName>
        <fullName evidence="7">Bacterial type II and III secretion system protein</fullName>
    </submittedName>
</protein>
<dbReference type="KEGG" id="amuc:Pan181_45680"/>
<evidence type="ECO:0000313" key="8">
    <source>
        <dbReference type="Proteomes" id="UP000315750"/>
    </source>
</evidence>
<dbReference type="Proteomes" id="UP000315750">
    <property type="component" value="Chromosome"/>
</dbReference>
<keyword evidence="2" id="KW-0732">Signal</keyword>
<evidence type="ECO:0000256" key="2">
    <source>
        <dbReference type="ARBA" id="ARBA00022729"/>
    </source>
</evidence>
<evidence type="ECO:0000256" key="5">
    <source>
        <dbReference type="SAM" id="MobiDB-lite"/>
    </source>
</evidence>
<reference evidence="7 8" key="1">
    <citation type="submission" date="2019-02" db="EMBL/GenBank/DDBJ databases">
        <title>Deep-cultivation of Planctomycetes and their phenomic and genomic characterization uncovers novel biology.</title>
        <authorList>
            <person name="Wiegand S."/>
            <person name="Jogler M."/>
            <person name="Boedeker C."/>
            <person name="Pinto D."/>
            <person name="Vollmers J."/>
            <person name="Rivas-Marin E."/>
            <person name="Kohn T."/>
            <person name="Peeters S.H."/>
            <person name="Heuer A."/>
            <person name="Rast P."/>
            <person name="Oberbeckmann S."/>
            <person name="Bunk B."/>
            <person name="Jeske O."/>
            <person name="Meyerdierks A."/>
            <person name="Storesund J.E."/>
            <person name="Kallscheuer N."/>
            <person name="Luecker S."/>
            <person name="Lage O.M."/>
            <person name="Pohl T."/>
            <person name="Merkel B.J."/>
            <person name="Hornburger P."/>
            <person name="Mueller R.-W."/>
            <person name="Bruemmer F."/>
            <person name="Labrenz M."/>
            <person name="Spormann A.M."/>
            <person name="Op den Camp H."/>
            <person name="Overmann J."/>
            <person name="Amann R."/>
            <person name="Jetten M.S.M."/>
            <person name="Mascher T."/>
            <person name="Medema M.H."/>
            <person name="Devos D.P."/>
            <person name="Kaster A.-K."/>
            <person name="Ovreas L."/>
            <person name="Rohde M."/>
            <person name="Galperin M.Y."/>
            <person name="Jogler C."/>
        </authorList>
    </citation>
    <scope>NUCLEOTIDE SEQUENCE [LARGE SCALE GENOMIC DNA]</scope>
    <source>
        <strain evidence="7 8">Pan181</strain>
    </source>
</reference>
<comment type="subcellular location">
    <subcellularLocation>
        <location evidence="1">Membrane</location>
    </subcellularLocation>
</comment>
<dbReference type="Pfam" id="PF00263">
    <property type="entry name" value="Secretin"/>
    <property type="match status" value="1"/>
</dbReference>
<organism evidence="7 8">
    <name type="scientific">Aeoliella mucimassa</name>
    <dbReference type="NCBI Taxonomy" id="2527972"/>
    <lineage>
        <taxon>Bacteria</taxon>
        <taxon>Pseudomonadati</taxon>
        <taxon>Planctomycetota</taxon>
        <taxon>Planctomycetia</taxon>
        <taxon>Pirellulales</taxon>
        <taxon>Lacipirellulaceae</taxon>
        <taxon>Aeoliella</taxon>
    </lineage>
</organism>
<dbReference type="GO" id="GO:0009306">
    <property type="term" value="P:protein secretion"/>
    <property type="evidence" value="ECO:0007669"/>
    <property type="project" value="InterPro"/>
</dbReference>
<evidence type="ECO:0000259" key="6">
    <source>
        <dbReference type="Pfam" id="PF00263"/>
    </source>
</evidence>
<dbReference type="PANTHER" id="PTHR30332:SF24">
    <property type="entry name" value="SECRETIN GSPD-RELATED"/>
    <property type="match status" value="1"/>
</dbReference>